<dbReference type="Proteomes" id="UP000017640">
    <property type="component" value="Chromosome"/>
</dbReference>
<sequence>MHSVNVFASGRGYLTHAIAVAAIGFSGYALADNLETQLEALQDFQVIAHRGASGHAPEHSMEALQMAHDMGADYLELDIQLSADGVLVAIHDETVDRTTDGEGAVQDFDLAGLKALDAGSWFNDANPDRARQDFVGTEVVTLDEVIDRFGTQTRYYLETKSAERDPTLEAAMMEKLSDRGLIEAGAVVIQSFSQESLQKVQAINPDVPLIQLVWYYPESDDSDALVEWTGVTPGPESISDADFQSVREYAVGIGSNLAYQGNQVIDDDFVRQAQTNDLLVHIYTINAVPEMEQLMRWGVDGVFTNFPARLIRLVD</sequence>
<dbReference type="Gene3D" id="3.20.20.190">
    <property type="entry name" value="Phosphatidylinositol (PI) phosphodiesterase"/>
    <property type="match status" value="1"/>
</dbReference>
<dbReference type="eggNOG" id="COG0584">
    <property type="taxonomic scope" value="Bacteria"/>
</dbReference>
<dbReference type="PATRIC" id="fig|1335757.3.peg.1189"/>
<dbReference type="AlphaFoldDB" id="U5T434"/>
<dbReference type="STRING" id="1335757.SPICUR_06080"/>
<organism evidence="3 4">
    <name type="scientific">Spiribacter curvatus</name>
    <dbReference type="NCBI Taxonomy" id="1335757"/>
    <lineage>
        <taxon>Bacteria</taxon>
        <taxon>Pseudomonadati</taxon>
        <taxon>Pseudomonadota</taxon>
        <taxon>Gammaproteobacteria</taxon>
        <taxon>Chromatiales</taxon>
        <taxon>Ectothiorhodospiraceae</taxon>
        <taxon>Spiribacter</taxon>
    </lineage>
</organism>
<keyword evidence="1" id="KW-0812">Transmembrane</keyword>
<dbReference type="PROSITE" id="PS51704">
    <property type="entry name" value="GP_PDE"/>
    <property type="match status" value="1"/>
</dbReference>
<gene>
    <name evidence="3" type="ORF">SPICUR_06080</name>
</gene>
<proteinExistence type="predicted"/>
<keyword evidence="4" id="KW-1185">Reference proteome</keyword>
<feature type="domain" description="GP-PDE" evidence="2">
    <location>
        <begin position="44"/>
        <end position="314"/>
    </location>
</feature>
<evidence type="ECO:0000313" key="3">
    <source>
        <dbReference type="EMBL" id="AGY92185.1"/>
    </source>
</evidence>
<accession>U5T434</accession>
<keyword evidence="1" id="KW-0472">Membrane</keyword>
<feature type="transmembrane region" description="Helical" evidence="1">
    <location>
        <begin position="12"/>
        <end position="31"/>
    </location>
</feature>
<protein>
    <recommendedName>
        <fullName evidence="2">GP-PDE domain-containing protein</fullName>
    </recommendedName>
</protein>
<dbReference type="EMBL" id="CP005990">
    <property type="protein sequence ID" value="AGY92185.1"/>
    <property type="molecule type" value="Genomic_DNA"/>
</dbReference>
<dbReference type="GO" id="GO:0006629">
    <property type="term" value="P:lipid metabolic process"/>
    <property type="evidence" value="ECO:0007669"/>
    <property type="project" value="InterPro"/>
</dbReference>
<dbReference type="SUPFAM" id="SSF51695">
    <property type="entry name" value="PLC-like phosphodiesterases"/>
    <property type="match status" value="1"/>
</dbReference>
<dbReference type="HOGENOM" id="CLU_030006_3_1_6"/>
<dbReference type="OrthoDB" id="9795622at2"/>
<dbReference type="Pfam" id="PF03009">
    <property type="entry name" value="GDPD"/>
    <property type="match status" value="1"/>
</dbReference>
<dbReference type="InterPro" id="IPR030395">
    <property type="entry name" value="GP_PDE_dom"/>
</dbReference>
<evidence type="ECO:0000259" key="2">
    <source>
        <dbReference type="PROSITE" id="PS51704"/>
    </source>
</evidence>
<reference evidence="3 4" key="1">
    <citation type="journal article" date="2013" name="BMC Genomics">
        <title>Genomes of "Spiribacter", a streamlined, successful halophilic bacterium.</title>
        <authorList>
            <person name="Lopez-Perez M."/>
            <person name="Ghai R."/>
            <person name="Leon M.J."/>
            <person name="Rodriguez-Olmos A."/>
            <person name="Copa-Patino J.L."/>
            <person name="Soliveri J."/>
            <person name="Sanchez-Porro C."/>
            <person name="Ventosa A."/>
            <person name="Rodriguez-Valera F."/>
        </authorList>
    </citation>
    <scope>NUCLEOTIDE SEQUENCE [LARGE SCALE GENOMIC DNA]</scope>
    <source>
        <strain evidence="3 4">UAH-SP71</strain>
    </source>
</reference>
<keyword evidence="1" id="KW-1133">Transmembrane helix</keyword>
<name>U5T434_9GAMM</name>
<dbReference type="InterPro" id="IPR017946">
    <property type="entry name" value="PLC-like_Pdiesterase_TIM-brl"/>
</dbReference>
<dbReference type="PANTHER" id="PTHR46211">
    <property type="entry name" value="GLYCEROPHOSPHORYL DIESTER PHOSPHODIESTERASE"/>
    <property type="match status" value="1"/>
</dbReference>
<evidence type="ECO:0000313" key="4">
    <source>
        <dbReference type="Proteomes" id="UP000017640"/>
    </source>
</evidence>
<dbReference type="GO" id="GO:0008081">
    <property type="term" value="F:phosphoric diester hydrolase activity"/>
    <property type="evidence" value="ECO:0007669"/>
    <property type="project" value="InterPro"/>
</dbReference>
<dbReference type="KEGG" id="spiu:SPICUR_06080"/>
<dbReference type="PANTHER" id="PTHR46211:SF7">
    <property type="entry name" value="GLYCEROPHOSPHODIESTER PHOSPHODIESTERASE"/>
    <property type="match status" value="1"/>
</dbReference>
<evidence type="ECO:0000256" key="1">
    <source>
        <dbReference type="SAM" id="Phobius"/>
    </source>
</evidence>